<proteinExistence type="predicted"/>
<dbReference type="Pfam" id="PF18014">
    <property type="entry name" value="Acetyltransf_18"/>
    <property type="match status" value="1"/>
</dbReference>
<name>A0A9P6TZT9_9FUNG</name>
<organism evidence="2 3">
    <name type="scientific">Actinomortierella ambigua</name>
    <dbReference type="NCBI Taxonomy" id="1343610"/>
    <lineage>
        <taxon>Eukaryota</taxon>
        <taxon>Fungi</taxon>
        <taxon>Fungi incertae sedis</taxon>
        <taxon>Mucoromycota</taxon>
        <taxon>Mortierellomycotina</taxon>
        <taxon>Mortierellomycetes</taxon>
        <taxon>Mortierellales</taxon>
        <taxon>Mortierellaceae</taxon>
        <taxon>Actinomortierella</taxon>
    </lineage>
</organism>
<evidence type="ECO:0000313" key="3">
    <source>
        <dbReference type="Proteomes" id="UP000807716"/>
    </source>
</evidence>
<sequence>MVNPAFALEQATPEEARKHFFEYSNSEQWNPSRNGYEFDLAVIKADPSAFWLGKLEEDDQDEPGKKKKSIVYTVATAHYGDKQGWLGLHILDKAHRGRGLGLQGFTEALKKFSPGAAVGLDGVMAQVKNYEKSGFVHHAWTNERRHGRIEDIFAKLDVNEAKHASRIVDTVKISGDRLKQLWQVETEACGLDRPEFAEQWVRFHNGDEHRFGVAYLSEDHQTVLGYACVRPAVSSYRVGPLYAESEEIAAALLASIGRKVLAAHEKKPLDGVQLAIDIDVPDKNKAAMALFDRLGWPNTFPCARLWSGAGAPKANVDHCFAVCSLEFG</sequence>
<evidence type="ECO:0000313" key="2">
    <source>
        <dbReference type="EMBL" id="KAG0253079.1"/>
    </source>
</evidence>
<dbReference type="InterPro" id="IPR041496">
    <property type="entry name" value="YitH/HolE_GNAT"/>
</dbReference>
<gene>
    <name evidence="2" type="ORF">DFQ27_007690</name>
</gene>
<dbReference type="SUPFAM" id="SSF55729">
    <property type="entry name" value="Acyl-CoA N-acyltransferases (Nat)"/>
    <property type="match status" value="1"/>
</dbReference>
<evidence type="ECO:0000259" key="1">
    <source>
        <dbReference type="Pfam" id="PF18014"/>
    </source>
</evidence>
<dbReference type="EMBL" id="JAAAJB010000610">
    <property type="protein sequence ID" value="KAG0253079.1"/>
    <property type="molecule type" value="Genomic_DNA"/>
</dbReference>
<dbReference type="Proteomes" id="UP000807716">
    <property type="component" value="Unassembled WGS sequence"/>
</dbReference>
<dbReference type="InterPro" id="IPR016181">
    <property type="entry name" value="Acyl_CoA_acyltransferase"/>
</dbReference>
<protein>
    <recommendedName>
        <fullName evidence="1">YitH/HolE acetyltransferase (GNAT) domain-containing protein</fullName>
    </recommendedName>
</protein>
<dbReference type="PANTHER" id="PTHR47237:SF1">
    <property type="entry name" value="SLL0310 PROTEIN"/>
    <property type="match status" value="1"/>
</dbReference>
<comment type="caution">
    <text evidence="2">The sequence shown here is derived from an EMBL/GenBank/DDBJ whole genome shotgun (WGS) entry which is preliminary data.</text>
</comment>
<dbReference type="AlphaFoldDB" id="A0A9P6TZT9"/>
<dbReference type="OrthoDB" id="5771378at2759"/>
<dbReference type="PANTHER" id="PTHR47237">
    <property type="entry name" value="SLL0310 PROTEIN"/>
    <property type="match status" value="1"/>
</dbReference>
<feature type="domain" description="YitH/HolE acetyltransferase (GNAT)" evidence="1">
    <location>
        <begin position="184"/>
        <end position="320"/>
    </location>
</feature>
<dbReference type="InterPro" id="IPR052729">
    <property type="entry name" value="Acyl/Acetyltrans_Enzymes"/>
</dbReference>
<keyword evidence="3" id="KW-1185">Reference proteome</keyword>
<dbReference type="Gene3D" id="3.40.630.90">
    <property type="match status" value="1"/>
</dbReference>
<accession>A0A9P6TZT9</accession>
<reference evidence="2" key="1">
    <citation type="journal article" date="2020" name="Fungal Divers.">
        <title>Resolving the Mortierellaceae phylogeny through synthesis of multi-gene phylogenetics and phylogenomics.</title>
        <authorList>
            <person name="Vandepol N."/>
            <person name="Liber J."/>
            <person name="Desiro A."/>
            <person name="Na H."/>
            <person name="Kennedy M."/>
            <person name="Barry K."/>
            <person name="Grigoriev I.V."/>
            <person name="Miller A.N."/>
            <person name="O'Donnell K."/>
            <person name="Stajich J.E."/>
            <person name="Bonito G."/>
        </authorList>
    </citation>
    <scope>NUCLEOTIDE SEQUENCE</scope>
    <source>
        <strain evidence="2">BC1065</strain>
    </source>
</reference>